<keyword evidence="1" id="KW-0732">Signal</keyword>
<organism evidence="2 3">
    <name type="scientific">Hymenobacter glaciei</name>
    <dbReference type="NCBI Taxonomy" id="877209"/>
    <lineage>
        <taxon>Bacteria</taxon>
        <taxon>Pseudomonadati</taxon>
        <taxon>Bacteroidota</taxon>
        <taxon>Cytophagia</taxon>
        <taxon>Cytophagales</taxon>
        <taxon>Hymenobacteraceae</taxon>
        <taxon>Hymenobacter</taxon>
    </lineage>
</organism>
<gene>
    <name evidence="2" type="ORF">GCM10022409_06190</name>
</gene>
<comment type="caution">
    <text evidence="2">The sequence shown here is derived from an EMBL/GenBank/DDBJ whole genome shotgun (WGS) entry which is preliminary data.</text>
</comment>
<reference evidence="3" key="1">
    <citation type="journal article" date="2019" name="Int. J. Syst. Evol. Microbiol.">
        <title>The Global Catalogue of Microorganisms (GCM) 10K type strain sequencing project: providing services to taxonomists for standard genome sequencing and annotation.</title>
        <authorList>
            <consortium name="The Broad Institute Genomics Platform"/>
            <consortium name="The Broad Institute Genome Sequencing Center for Infectious Disease"/>
            <person name="Wu L."/>
            <person name="Ma J."/>
        </authorList>
    </citation>
    <scope>NUCLEOTIDE SEQUENCE [LARGE SCALE GENOMIC DNA]</scope>
    <source>
        <strain evidence="3">JCM 17225</strain>
    </source>
</reference>
<evidence type="ECO:0008006" key="4">
    <source>
        <dbReference type="Google" id="ProtNLM"/>
    </source>
</evidence>
<dbReference type="SUPFAM" id="SSF49464">
    <property type="entry name" value="Carboxypeptidase regulatory domain-like"/>
    <property type="match status" value="1"/>
</dbReference>
<evidence type="ECO:0000256" key="1">
    <source>
        <dbReference type="SAM" id="SignalP"/>
    </source>
</evidence>
<protein>
    <recommendedName>
        <fullName evidence="4">Carboxypeptidase-like regulatory domain-containing protein</fullName>
    </recommendedName>
</protein>
<accession>A0ABP7TEA9</accession>
<dbReference type="RefSeq" id="WP_345050162.1">
    <property type="nucleotide sequence ID" value="NZ_BAABDK010000003.1"/>
</dbReference>
<dbReference type="InterPro" id="IPR008969">
    <property type="entry name" value="CarboxyPept-like_regulatory"/>
</dbReference>
<keyword evidence="3" id="KW-1185">Reference proteome</keyword>
<evidence type="ECO:0000313" key="3">
    <source>
        <dbReference type="Proteomes" id="UP001501469"/>
    </source>
</evidence>
<evidence type="ECO:0000313" key="2">
    <source>
        <dbReference type="EMBL" id="GAA4024975.1"/>
    </source>
</evidence>
<name>A0ABP7TEA9_9BACT</name>
<feature type="chain" id="PRO_5045125201" description="Carboxypeptidase-like regulatory domain-containing protein" evidence="1">
    <location>
        <begin position="18"/>
        <end position="319"/>
    </location>
</feature>
<dbReference type="Proteomes" id="UP001501469">
    <property type="component" value="Unassembled WGS sequence"/>
</dbReference>
<feature type="signal peptide" evidence="1">
    <location>
        <begin position="1"/>
        <end position="17"/>
    </location>
</feature>
<proteinExistence type="predicted"/>
<dbReference type="EMBL" id="BAABDK010000003">
    <property type="protein sequence ID" value="GAA4024975.1"/>
    <property type="molecule type" value="Genomic_DNA"/>
</dbReference>
<sequence length="319" mass="33773">MLLALPFLLLLSCLAPANDYQAVIVNATTSRPLAGVSIVDLQNQAGSVTDAQGRFGLAGPVAHFRLHSLGFADLEATRAALLPGQVDTLRLLPDAILLAEVSVRPAKPVELSSIGTKAGKPHGSVIVPGAQYGILFQPAANMLPAVVQQINVRFHPGHCAIGRVRVRLVAPERHSLMTPSAHDLVPIAATYTAAELAALPNHLLTIDLSAYNIRLPATGFYVLLEGLATVAGETYVTDKLVSSKGTLTAVVVTASDPTNPATFRETPAFDYPAVSWTSSLTEVETVTRLGANKSWTIKHQERSSPKTDNVDISLSILAE</sequence>